<sequence>MSVFRQGGVRSAYAVWVRMGLACTLAVMTACTSTTGYLSDVAEQPNPMDKVVNADLSARKPSGGGFLSALGFGRKQNDRQGQIYSGYEQRLTPSEVRSLDRLSGEQFEVNLEDAEIKVAARNVLGEVLGINYSIDPRVGGRVTITTSKPTPARDILTMFESALRSNGVAMVRDSGSLRLMPATEAVGVAQLDQGTRIQPGYAATVFPLKNVSTSTILPLLENFLARPGMVREDPSRNALIFQGTEAERISAIEAARSFDQDWLAEQSVGIFPVNNSSAAAMMPELNRVLDIGEGGRGRNMIRVQVIERSNALLVVAKTREQLQRAASWIQRLDRLDASSSNLRVYKAQHLQARRLAAMVNEIFNGVSASSSSAADEPASQFPPGSLSDASNSDPNAASQPAEEGMEDTQQVAGGGISQPASGGASGVRITANPENNTILIFARPDQQRSIEQAITALDRPQEQVAIEATIAEVTLTNELRYGVQFFLNSRNLGMGRDEGSVGLFKEAGQAVISRTLPGFNLLLGPETEPRVVLDALRGVTEVKVLSSPSVVVQDNKPAVLQVGDEIPIVTRTAQSVLDPEAPIVNNVEFRNTGVILKVHPRITGNGTINLVVEQEISSVQRSQAQSLTPTISQRKVSSTVSVTSGQTVMLGGLISERQQRGRDGVPVLGDLPLIGDAFRSNQNASSRTELIILIKPQVIRDSMDAQNVAEQMRSQLRLMNEPSRNVPLRRPAKTLIE</sequence>
<comment type="subcellular location">
    <subcellularLocation>
        <location evidence="1 10">Cell outer membrane</location>
    </subcellularLocation>
</comment>
<feature type="domain" description="NolW-like" evidence="14">
    <location>
        <begin position="205"/>
        <end position="262"/>
    </location>
</feature>
<keyword evidence="9" id="KW-0998">Cell outer membrane</keyword>
<evidence type="ECO:0000256" key="4">
    <source>
        <dbReference type="ARBA" id="ARBA00022452"/>
    </source>
</evidence>
<dbReference type="EMBL" id="BMIF01000006">
    <property type="protein sequence ID" value="GGA68480.1"/>
    <property type="molecule type" value="Genomic_DNA"/>
</dbReference>
<reference evidence="16" key="2">
    <citation type="submission" date="2020-09" db="EMBL/GenBank/DDBJ databases">
        <authorList>
            <person name="Sun Q."/>
            <person name="Zhou Y."/>
        </authorList>
    </citation>
    <scope>NUCLEOTIDE SEQUENCE</scope>
    <source>
        <strain evidence="16">CGMCC 1.15320</strain>
    </source>
</reference>
<feature type="domain" description="NolW-like" evidence="14">
    <location>
        <begin position="269"/>
        <end position="334"/>
    </location>
</feature>
<dbReference type="GO" id="GO:0015628">
    <property type="term" value="P:protein secretion by the type II secretion system"/>
    <property type="evidence" value="ECO:0007669"/>
    <property type="project" value="InterPro"/>
</dbReference>
<evidence type="ECO:0000256" key="7">
    <source>
        <dbReference type="ARBA" id="ARBA00022927"/>
    </source>
</evidence>
<dbReference type="Pfam" id="PF03958">
    <property type="entry name" value="Secretin_N"/>
    <property type="match status" value="3"/>
</dbReference>
<feature type="domain" description="Type II/III secretion system secretin-like" evidence="13">
    <location>
        <begin position="536"/>
        <end position="700"/>
    </location>
</feature>
<feature type="domain" description="GspD-like N0" evidence="15">
    <location>
        <begin position="109"/>
        <end position="177"/>
    </location>
</feature>
<dbReference type="Pfam" id="PF00263">
    <property type="entry name" value="Secretin"/>
    <property type="match status" value="1"/>
</dbReference>
<comment type="caution">
    <text evidence="16">The sequence shown here is derived from an EMBL/GenBank/DDBJ whole genome shotgun (WGS) entry which is preliminary data.</text>
</comment>
<dbReference type="NCBIfam" id="TIGR02517">
    <property type="entry name" value="type_II_gspD"/>
    <property type="match status" value="1"/>
</dbReference>
<evidence type="ECO:0000256" key="5">
    <source>
        <dbReference type="ARBA" id="ARBA00022692"/>
    </source>
</evidence>
<evidence type="ECO:0000256" key="8">
    <source>
        <dbReference type="ARBA" id="ARBA00023136"/>
    </source>
</evidence>
<keyword evidence="5" id="KW-0812">Transmembrane</keyword>
<dbReference type="AlphaFoldDB" id="A0A916RSR2"/>
<dbReference type="InterPro" id="IPR013356">
    <property type="entry name" value="T2SS_GspD"/>
</dbReference>
<feature type="region of interest" description="Disordered" evidence="11">
    <location>
        <begin position="369"/>
        <end position="429"/>
    </location>
</feature>
<reference evidence="16" key="1">
    <citation type="journal article" date="2014" name="Int. J. Syst. Evol. Microbiol.">
        <title>Complete genome sequence of Corynebacterium casei LMG S-19264T (=DSM 44701T), isolated from a smear-ripened cheese.</title>
        <authorList>
            <consortium name="US DOE Joint Genome Institute (JGI-PGF)"/>
            <person name="Walter F."/>
            <person name="Albersmeier A."/>
            <person name="Kalinowski J."/>
            <person name="Ruckert C."/>
        </authorList>
    </citation>
    <scope>NUCLEOTIDE SEQUENCE</scope>
    <source>
        <strain evidence="16">CGMCC 1.15320</strain>
    </source>
</reference>
<accession>A0A916RSR2</accession>
<dbReference type="Pfam" id="PF21305">
    <property type="entry name" value="type_II_gspD_N0"/>
    <property type="match status" value="1"/>
</dbReference>
<keyword evidence="8" id="KW-0472">Membrane</keyword>
<keyword evidence="6 12" id="KW-0732">Signal</keyword>
<dbReference type="PRINTS" id="PR01032">
    <property type="entry name" value="PHAGEIV"/>
</dbReference>
<dbReference type="PROSITE" id="PS51257">
    <property type="entry name" value="PROKAR_LIPOPROTEIN"/>
    <property type="match status" value="1"/>
</dbReference>
<evidence type="ECO:0000259" key="13">
    <source>
        <dbReference type="Pfam" id="PF00263"/>
    </source>
</evidence>
<feature type="domain" description="NolW-like" evidence="14">
    <location>
        <begin position="343"/>
        <end position="463"/>
    </location>
</feature>
<dbReference type="PANTHER" id="PTHR30332:SF25">
    <property type="entry name" value="SECRETIN XPSD"/>
    <property type="match status" value="1"/>
</dbReference>
<evidence type="ECO:0000313" key="16">
    <source>
        <dbReference type="EMBL" id="GGA68480.1"/>
    </source>
</evidence>
<proteinExistence type="inferred from homology"/>
<name>A0A916RSR2_9HYPH</name>
<gene>
    <name evidence="16" type="primary">gspD</name>
    <name evidence="16" type="ORF">GCM10011385_22900</name>
</gene>
<evidence type="ECO:0000256" key="9">
    <source>
        <dbReference type="ARBA" id="ARBA00023237"/>
    </source>
</evidence>
<feature type="signal peptide" evidence="12">
    <location>
        <begin position="1"/>
        <end position="29"/>
    </location>
</feature>
<keyword evidence="3 10" id="KW-0813">Transport</keyword>
<dbReference type="InterPro" id="IPR005644">
    <property type="entry name" value="NolW-like"/>
</dbReference>
<dbReference type="PRINTS" id="PR00811">
    <property type="entry name" value="BCTERIALGSPD"/>
</dbReference>
<dbReference type="RefSeq" id="WP_188721194.1">
    <property type="nucleotide sequence ID" value="NZ_BMIF01000006.1"/>
</dbReference>
<keyword evidence="4" id="KW-1134">Transmembrane beta strand</keyword>
<keyword evidence="17" id="KW-1185">Reference proteome</keyword>
<dbReference type="Proteomes" id="UP000636264">
    <property type="component" value="Unassembled WGS sequence"/>
</dbReference>
<keyword evidence="7" id="KW-0653">Protein transport</keyword>
<protein>
    <submittedName>
        <fullName evidence="16">Type II secretion system protein GspD</fullName>
    </submittedName>
</protein>
<feature type="chain" id="PRO_5037319200" evidence="12">
    <location>
        <begin position="30"/>
        <end position="737"/>
    </location>
</feature>
<evidence type="ECO:0000256" key="3">
    <source>
        <dbReference type="ARBA" id="ARBA00022448"/>
    </source>
</evidence>
<dbReference type="InterPro" id="IPR038591">
    <property type="entry name" value="NolW-like_sf"/>
</dbReference>
<evidence type="ECO:0000313" key="17">
    <source>
        <dbReference type="Proteomes" id="UP000636264"/>
    </source>
</evidence>
<dbReference type="PANTHER" id="PTHR30332">
    <property type="entry name" value="PROBABLE GENERAL SECRETION PATHWAY PROTEIN D"/>
    <property type="match status" value="1"/>
</dbReference>
<comment type="similarity">
    <text evidence="2">Belongs to the bacterial secretin family. GSP D subfamily.</text>
</comment>
<evidence type="ECO:0000256" key="2">
    <source>
        <dbReference type="ARBA" id="ARBA00006980"/>
    </source>
</evidence>
<evidence type="ECO:0000256" key="12">
    <source>
        <dbReference type="SAM" id="SignalP"/>
    </source>
</evidence>
<dbReference type="InterPro" id="IPR049371">
    <property type="entry name" value="GspD-like_N0"/>
</dbReference>
<feature type="compositionally biased region" description="Low complexity" evidence="11">
    <location>
        <begin position="387"/>
        <end position="401"/>
    </location>
</feature>
<evidence type="ECO:0000256" key="11">
    <source>
        <dbReference type="SAM" id="MobiDB-lite"/>
    </source>
</evidence>
<dbReference type="GO" id="GO:0009279">
    <property type="term" value="C:cell outer membrane"/>
    <property type="evidence" value="ECO:0007669"/>
    <property type="project" value="UniProtKB-SubCell"/>
</dbReference>
<organism evidence="16 17">
    <name type="scientific">Nitratireductor aestuarii</name>
    <dbReference type="NCBI Taxonomy" id="1735103"/>
    <lineage>
        <taxon>Bacteria</taxon>
        <taxon>Pseudomonadati</taxon>
        <taxon>Pseudomonadota</taxon>
        <taxon>Alphaproteobacteria</taxon>
        <taxon>Hyphomicrobiales</taxon>
        <taxon>Phyllobacteriaceae</taxon>
        <taxon>Nitratireductor</taxon>
    </lineage>
</organism>
<dbReference type="InterPro" id="IPR004846">
    <property type="entry name" value="T2SS/T3SS_dom"/>
</dbReference>
<evidence type="ECO:0000256" key="10">
    <source>
        <dbReference type="RuleBase" id="RU004004"/>
    </source>
</evidence>
<evidence type="ECO:0000259" key="14">
    <source>
        <dbReference type="Pfam" id="PF03958"/>
    </source>
</evidence>
<dbReference type="GO" id="GO:0015627">
    <property type="term" value="C:type II protein secretion system complex"/>
    <property type="evidence" value="ECO:0007669"/>
    <property type="project" value="InterPro"/>
</dbReference>
<dbReference type="InterPro" id="IPR050810">
    <property type="entry name" value="Bact_Secretion_Sys_Channel"/>
</dbReference>
<dbReference type="Gene3D" id="3.30.1370.120">
    <property type="match status" value="3"/>
</dbReference>
<evidence type="ECO:0000256" key="6">
    <source>
        <dbReference type="ARBA" id="ARBA00022729"/>
    </source>
</evidence>
<dbReference type="InterPro" id="IPR001775">
    <property type="entry name" value="GspD/PilQ"/>
</dbReference>
<evidence type="ECO:0000256" key="1">
    <source>
        <dbReference type="ARBA" id="ARBA00004442"/>
    </source>
</evidence>
<evidence type="ECO:0000259" key="15">
    <source>
        <dbReference type="Pfam" id="PF21305"/>
    </source>
</evidence>